<feature type="region of interest" description="Disordered" evidence="4">
    <location>
        <begin position="1"/>
        <end position="22"/>
    </location>
</feature>
<accession>C7QJI9</accession>
<dbReference type="PANTHER" id="PTHR44688:SF16">
    <property type="entry name" value="DNA-BINDING TRANSCRIPTIONAL ACTIVATOR DEVR_DOSR"/>
    <property type="match status" value="1"/>
</dbReference>
<dbReference type="CDD" id="cd06170">
    <property type="entry name" value="LuxR_C_like"/>
    <property type="match status" value="1"/>
</dbReference>
<dbReference type="InterPro" id="IPR016032">
    <property type="entry name" value="Sig_transdc_resp-reg_C-effctor"/>
</dbReference>
<proteinExistence type="predicted"/>
<dbReference type="InterPro" id="IPR036388">
    <property type="entry name" value="WH-like_DNA-bd_sf"/>
</dbReference>
<evidence type="ECO:0000313" key="7">
    <source>
        <dbReference type="Proteomes" id="UP000000851"/>
    </source>
</evidence>
<evidence type="ECO:0000256" key="4">
    <source>
        <dbReference type="SAM" id="MobiDB-lite"/>
    </source>
</evidence>
<keyword evidence="1" id="KW-0805">Transcription regulation</keyword>
<keyword evidence="2" id="KW-0238">DNA-binding</keyword>
<evidence type="ECO:0000259" key="5">
    <source>
        <dbReference type="PROSITE" id="PS50043"/>
    </source>
</evidence>
<dbReference type="eggNOG" id="COG2197">
    <property type="taxonomic scope" value="Bacteria"/>
</dbReference>
<reference evidence="6 7" key="1">
    <citation type="journal article" date="2009" name="Stand. Genomic Sci.">
        <title>Complete genome sequence of Catenulispora acidiphila type strain (ID 139908).</title>
        <authorList>
            <person name="Copeland A."/>
            <person name="Lapidus A."/>
            <person name="Glavina Del Rio T."/>
            <person name="Nolan M."/>
            <person name="Lucas S."/>
            <person name="Chen F."/>
            <person name="Tice H."/>
            <person name="Cheng J.F."/>
            <person name="Bruce D."/>
            <person name="Goodwin L."/>
            <person name="Pitluck S."/>
            <person name="Mikhailova N."/>
            <person name="Pati A."/>
            <person name="Ivanova N."/>
            <person name="Mavromatis K."/>
            <person name="Chen A."/>
            <person name="Palaniappan K."/>
            <person name="Chain P."/>
            <person name="Land M."/>
            <person name="Hauser L."/>
            <person name="Chang Y.J."/>
            <person name="Jeffries C.D."/>
            <person name="Chertkov O."/>
            <person name="Brettin T."/>
            <person name="Detter J.C."/>
            <person name="Han C."/>
            <person name="Ali Z."/>
            <person name="Tindall B.J."/>
            <person name="Goker M."/>
            <person name="Bristow J."/>
            <person name="Eisen J.A."/>
            <person name="Markowitz V."/>
            <person name="Hugenholtz P."/>
            <person name="Kyrpides N.C."/>
            <person name="Klenk H.P."/>
        </authorList>
    </citation>
    <scope>NUCLEOTIDE SEQUENCE [LARGE SCALE GENOMIC DNA]</scope>
    <source>
        <strain evidence="7">DSM 44928 / JCM 14897 / NBRC 102108 / NRRL B-24433 / ID139908</strain>
    </source>
</reference>
<sequence length="253" mass="27774">MPSPAQRTPHPRSAPGARVPTPGEVGLRRILAVADALLGVAEESELVDRLLPVLRRTVPADTVLWLAAHERHPATWRAEPPGAVNAEQAALLAAHADDPLMAAAWHGPGTATRRSDLQTDHEFHRLPVFPALFAPLGARRQLVMAVRPDEERRIVVLFNRASPDFTQHDVAVAEAVRHRIGRALAPFGGPGARREKVSPREADVLDLLCRGLTDRQIATRLGISPRTVDKHLEHAYVKLGVRCRVQAATRWRS</sequence>
<dbReference type="Gene3D" id="1.10.10.10">
    <property type="entry name" value="Winged helix-like DNA-binding domain superfamily/Winged helix DNA-binding domain"/>
    <property type="match status" value="1"/>
</dbReference>
<evidence type="ECO:0000256" key="3">
    <source>
        <dbReference type="ARBA" id="ARBA00023163"/>
    </source>
</evidence>
<keyword evidence="7" id="KW-1185">Reference proteome</keyword>
<dbReference type="Proteomes" id="UP000000851">
    <property type="component" value="Chromosome"/>
</dbReference>
<dbReference type="InParanoid" id="C7QJI9"/>
<dbReference type="GO" id="GO:0003677">
    <property type="term" value="F:DNA binding"/>
    <property type="evidence" value="ECO:0007669"/>
    <property type="project" value="UniProtKB-KW"/>
</dbReference>
<dbReference type="RefSeq" id="WP_012786505.1">
    <property type="nucleotide sequence ID" value="NC_013131.1"/>
</dbReference>
<feature type="domain" description="HTH luxR-type" evidence="5">
    <location>
        <begin position="190"/>
        <end position="253"/>
    </location>
</feature>
<dbReference type="SMART" id="SM00421">
    <property type="entry name" value="HTH_LUXR"/>
    <property type="match status" value="1"/>
</dbReference>
<dbReference type="PANTHER" id="PTHR44688">
    <property type="entry name" value="DNA-BINDING TRANSCRIPTIONAL ACTIVATOR DEVR_DOSR"/>
    <property type="match status" value="1"/>
</dbReference>
<dbReference type="SUPFAM" id="SSF46894">
    <property type="entry name" value="C-terminal effector domain of the bipartite response regulators"/>
    <property type="match status" value="1"/>
</dbReference>
<keyword evidence="3" id="KW-0804">Transcription</keyword>
<evidence type="ECO:0000256" key="2">
    <source>
        <dbReference type="ARBA" id="ARBA00023125"/>
    </source>
</evidence>
<dbReference type="AlphaFoldDB" id="C7QJI9"/>
<dbReference type="STRING" id="479433.Caci_2294"/>
<dbReference type="InterPro" id="IPR000792">
    <property type="entry name" value="Tscrpt_reg_LuxR_C"/>
</dbReference>
<dbReference type="PRINTS" id="PR00038">
    <property type="entry name" value="HTHLUXR"/>
</dbReference>
<dbReference type="EMBL" id="CP001700">
    <property type="protein sequence ID" value="ACU71212.1"/>
    <property type="molecule type" value="Genomic_DNA"/>
</dbReference>
<gene>
    <name evidence="6" type="ordered locus">Caci_2294</name>
</gene>
<dbReference type="HOGENOM" id="CLU_094584_0_0_11"/>
<evidence type="ECO:0000313" key="6">
    <source>
        <dbReference type="EMBL" id="ACU71212.1"/>
    </source>
</evidence>
<dbReference type="KEGG" id="cai:Caci_2294"/>
<dbReference type="GO" id="GO:0006355">
    <property type="term" value="P:regulation of DNA-templated transcription"/>
    <property type="evidence" value="ECO:0007669"/>
    <property type="project" value="InterPro"/>
</dbReference>
<protein>
    <submittedName>
        <fullName evidence="6">Transcriptional regulator, LuxR family</fullName>
    </submittedName>
</protein>
<evidence type="ECO:0000256" key="1">
    <source>
        <dbReference type="ARBA" id="ARBA00023015"/>
    </source>
</evidence>
<dbReference type="Pfam" id="PF00196">
    <property type="entry name" value="GerE"/>
    <property type="match status" value="1"/>
</dbReference>
<dbReference type="PROSITE" id="PS50043">
    <property type="entry name" value="HTH_LUXR_2"/>
    <property type="match status" value="1"/>
</dbReference>
<name>C7QJI9_CATAD</name>
<organism evidence="6 7">
    <name type="scientific">Catenulispora acidiphila (strain DSM 44928 / JCM 14897 / NBRC 102108 / NRRL B-24433 / ID139908)</name>
    <dbReference type="NCBI Taxonomy" id="479433"/>
    <lineage>
        <taxon>Bacteria</taxon>
        <taxon>Bacillati</taxon>
        <taxon>Actinomycetota</taxon>
        <taxon>Actinomycetes</taxon>
        <taxon>Catenulisporales</taxon>
        <taxon>Catenulisporaceae</taxon>
        <taxon>Catenulispora</taxon>
    </lineage>
</organism>